<feature type="non-terminal residue" evidence="1">
    <location>
        <position position="1"/>
    </location>
</feature>
<dbReference type="EMBL" id="AAIVFG010000093">
    <property type="protein sequence ID" value="ECI4618919.1"/>
    <property type="molecule type" value="Genomic_DNA"/>
</dbReference>
<dbReference type="AlphaFoldDB" id="A0A5Y3PQN9"/>
<protein>
    <submittedName>
        <fullName evidence="1">Transcriptional regulator</fullName>
    </submittedName>
</protein>
<reference evidence="1" key="1">
    <citation type="submission" date="2018-06" db="EMBL/GenBank/DDBJ databases">
        <authorList>
            <person name="Ashton P.M."/>
            <person name="Dallman T."/>
            <person name="Nair S."/>
            <person name="De Pinna E."/>
            <person name="Peters T."/>
            <person name="Grant K."/>
        </authorList>
    </citation>
    <scope>NUCLEOTIDE SEQUENCE</scope>
    <source>
        <strain evidence="1">527491</strain>
    </source>
</reference>
<accession>A0A5Y3PQN9</accession>
<comment type="caution">
    <text evidence="1">The sequence shown here is derived from an EMBL/GenBank/DDBJ whole genome shotgun (WGS) entry which is preliminary data.</text>
</comment>
<organism evidence="1">
    <name type="scientific">Salmonella enterica I</name>
    <dbReference type="NCBI Taxonomy" id="59201"/>
    <lineage>
        <taxon>Bacteria</taxon>
        <taxon>Pseudomonadati</taxon>
        <taxon>Pseudomonadota</taxon>
        <taxon>Gammaproteobacteria</taxon>
        <taxon>Enterobacterales</taxon>
        <taxon>Enterobacteriaceae</taxon>
        <taxon>Salmonella</taxon>
    </lineage>
</organism>
<evidence type="ECO:0000313" key="1">
    <source>
        <dbReference type="EMBL" id="ECI4618919.1"/>
    </source>
</evidence>
<name>A0A5Y3PQN9_SALET</name>
<gene>
    <name evidence="1" type="ORF">DPC26_25630</name>
</gene>
<proteinExistence type="predicted"/>
<sequence>IEDGVIEPHEKTVIDEELYQAIAKLQQHSTLVYRVFCAPEKGDARECAAPGAVASNFMEKTNA</sequence>